<evidence type="ECO:0000256" key="1">
    <source>
        <dbReference type="SAM" id="MobiDB-lite"/>
    </source>
</evidence>
<protein>
    <submittedName>
        <fullName evidence="2">Uncharacterized protein</fullName>
    </submittedName>
</protein>
<proteinExistence type="predicted"/>
<dbReference type="AlphaFoldDB" id="A0A1H9ELQ6"/>
<evidence type="ECO:0000313" key="2">
    <source>
        <dbReference type="EMBL" id="SEQ26522.1"/>
    </source>
</evidence>
<gene>
    <name evidence="2" type="ORF">SAMN04488092_10595</name>
</gene>
<dbReference type="STRING" id="657014.SAMN04488092_10595"/>
<organism evidence="2 3">
    <name type="scientific">Thalassovita taeanensis</name>
    <dbReference type="NCBI Taxonomy" id="657014"/>
    <lineage>
        <taxon>Bacteria</taxon>
        <taxon>Pseudomonadati</taxon>
        <taxon>Pseudomonadota</taxon>
        <taxon>Alphaproteobacteria</taxon>
        <taxon>Rhodobacterales</taxon>
        <taxon>Roseobacteraceae</taxon>
        <taxon>Thalassovita</taxon>
    </lineage>
</organism>
<evidence type="ECO:0000313" key="3">
    <source>
        <dbReference type="Proteomes" id="UP000198634"/>
    </source>
</evidence>
<keyword evidence="3" id="KW-1185">Reference proteome</keyword>
<feature type="region of interest" description="Disordered" evidence="1">
    <location>
        <begin position="1"/>
        <end position="21"/>
    </location>
</feature>
<sequence>MKQDMPAVALSPIHEMPKPEITPRSPWPMAYACLDGRGGQRHLYCETKSRMWPDARHFHLTARLDAYENDTVILQRDMIDINCTRSDVRPQHER</sequence>
<name>A0A1H9ELQ6_9RHOB</name>
<dbReference type="Proteomes" id="UP000198634">
    <property type="component" value="Unassembled WGS sequence"/>
</dbReference>
<reference evidence="2 3" key="1">
    <citation type="submission" date="2016-10" db="EMBL/GenBank/DDBJ databases">
        <authorList>
            <person name="de Groot N.N."/>
        </authorList>
    </citation>
    <scope>NUCLEOTIDE SEQUENCE [LARGE SCALE GENOMIC DNA]</scope>
    <source>
        <strain evidence="2 3">DSM 22007</strain>
    </source>
</reference>
<accession>A0A1H9ELQ6</accession>
<dbReference type="EMBL" id="FOEP01000005">
    <property type="protein sequence ID" value="SEQ26522.1"/>
    <property type="molecule type" value="Genomic_DNA"/>
</dbReference>